<reference evidence="2 3" key="1">
    <citation type="journal article" date="2018" name="BMC Genomics">
        <title>The genome of Naegleria lovaniensis, the basis for a comparative approach to unravel pathogenicity factors of the human pathogenic amoeba N. fowleri.</title>
        <authorList>
            <person name="Liechti N."/>
            <person name="Schurch N."/>
            <person name="Bruggmann R."/>
            <person name="Wittwer M."/>
        </authorList>
    </citation>
    <scope>NUCLEOTIDE SEQUENCE [LARGE SCALE GENOMIC DNA]</scope>
    <source>
        <strain evidence="2 3">ATCC 30569</strain>
    </source>
</reference>
<dbReference type="RefSeq" id="XP_044542523.1">
    <property type="nucleotide sequence ID" value="XM_044687957.1"/>
</dbReference>
<dbReference type="Proteomes" id="UP000816034">
    <property type="component" value="Unassembled WGS sequence"/>
</dbReference>
<sequence length="520" mass="59498">MEAARKTNSAQALQLCQHQVIAFDSKWEAIPHEQLNLASAVSMASAPSKPKLIIFLLDEKNEYLNTFLSEYQIPSNHVSTTQEPFLRKPMCLIEQAREGFDEYFNYLKKHELITSLKGHDHFVERWSQFSIHHKQQGQDDQVSHYTMFIVILNDGSFPLCDNSTPSMQYEVLGTLAFCVKTVVVDGVKTRTGVTGSGWVPPKFRAVHEAKLIPWFLHLHMLKELGVRYFYAHVFEENTRCLGFVEKTGLIPSRFRMNFIGVNVPLLKMDSNDQFHSIRRIETVEEYDSFMRGLYGAGNFMLDDLSHVFNHPNFEGCYVDPVNDLTFQLWKCKYAQHAKSKETYPAYMIINMTRSTSVQDVSKEQLDLIERALQSEILPKLVESSQELNPLVTNTDKCGVFYVTNSAPMKALLCERHEQNPQYAYREKQKESAPPKSEAIWNFVMGEVESTKNLNLYMDPRDCTSKPLVWSEEMRTAIFSQEVSSPKPVRKSVGTSSTSTSPVVEKKEQPVATQDQAVDQA</sequence>
<organism evidence="2 3">
    <name type="scientific">Naegleria lovaniensis</name>
    <name type="common">Amoeba</name>
    <dbReference type="NCBI Taxonomy" id="51637"/>
    <lineage>
        <taxon>Eukaryota</taxon>
        <taxon>Discoba</taxon>
        <taxon>Heterolobosea</taxon>
        <taxon>Tetramitia</taxon>
        <taxon>Eutetramitia</taxon>
        <taxon>Vahlkampfiidae</taxon>
        <taxon>Naegleria</taxon>
    </lineage>
</organism>
<protein>
    <submittedName>
        <fullName evidence="2">Uncharacterized protein</fullName>
    </submittedName>
</protein>
<proteinExistence type="predicted"/>
<dbReference type="EMBL" id="PYSW02000056">
    <property type="protein sequence ID" value="KAG2373349.1"/>
    <property type="molecule type" value="Genomic_DNA"/>
</dbReference>
<comment type="caution">
    <text evidence="2">The sequence shown here is derived from an EMBL/GenBank/DDBJ whole genome shotgun (WGS) entry which is preliminary data.</text>
</comment>
<feature type="compositionally biased region" description="Low complexity" evidence="1">
    <location>
        <begin position="491"/>
        <end position="502"/>
    </location>
</feature>
<dbReference type="AlphaFoldDB" id="A0AA88GEY7"/>
<feature type="compositionally biased region" description="Polar residues" evidence="1">
    <location>
        <begin position="510"/>
        <end position="520"/>
    </location>
</feature>
<gene>
    <name evidence="2" type="ORF">C9374_012215</name>
</gene>
<evidence type="ECO:0000313" key="3">
    <source>
        <dbReference type="Proteomes" id="UP000816034"/>
    </source>
</evidence>
<keyword evidence="3" id="KW-1185">Reference proteome</keyword>
<evidence type="ECO:0000313" key="2">
    <source>
        <dbReference type="EMBL" id="KAG2373349.1"/>
    </source>
</evidence>
<evidence type="ECO:0000256" key="1">
    <source>
        <dbReference type="SAM" id="MobiDB-lite"/>
    </source>
</evidence>
<dbReference type="GeneID" id="68104669"/>
<feature type="region of interest" description="Disordered" evidence="1">
    <location>
        <begin position="479"/>
        <end position="520"/>
    </location>
</feature>
<name>A0AA88GEY7_NAELO</name>
<accession>A0AA88GEY7</accession>